<sequence length="361" mass="41339">MGSEAQLDPNDPNYIKMLKTAQEFCFCADEELDLSKRFRLLQLRNSGHRDFQEVVVPLNSREIPAGIFEELEPAKEETRKLKTTGLEQHFAERNRYLRDIGNEVLRRFEASIKKKTLDDVVAEEEIPSLIPRRPLNPNRKETKKTSMQNIKETGVVLVVTIGDAKNLPIRAAEQSSRMAGRPAEVSSKFVPRALDTAVIMLDLAGINDVTDYLSTCENERYQSWKAPPILFSSDEDRQPKFQEPLPCLDEWWNQSESGKMEPLCPEKACMDDRPITTAPYAHGSCPVGVRLLANHSRKRLHAEIERIWRSDWLTDRLVRIALPIKFTADLLCDDSLGASILCCLYCSRRRIHITFDKLRSK</sequence>
<evidence type="ECO:0000313" key="2">
    <source>
        <dbReference type="Proteomes" id="UP000281553"/>
    </source>
</evidence>
<dbReference type="AlphaFoldDB" id="A0A3P7P0L2"/>
<evidence type="ECO:0000313" key="1">
    <source>
        <dbReference type="EMBL" id="VDN13922.1"/>
    </source>
</evidence>
<dbReference type="PANTHER" id="PTHR20837">
    <property type="entry name" value="CENTROSOMAL PROTEIN-RELATED"/>
    <property type="match status" value="1"/>
</dbReference>
<dbReference type="GO" id="GO:1904491">
    <property type="term" value="P:protein localization to ciliary transition zone"/>
    <property type="evidence" value="ECO:0007669"/>
    <property type="project" value="TreeGrafter"/>
</dbReference>
<proteinExistence type="predicted"/>
<accession>A0A3P7P0L2</accession>
<dbReference type="EMBL" id="UYRU01057757">
    <property type="protein sequence ID" value="VDN13922.1"/>
    <property type="molecule type" value="Genomic_DNA"/>
</dbReference>
<keyword evidence="2" id="KW-1185">Reference proteome</keyword>
<organism evidence="1 2">
    <name type="scientific">Dibothriocephalus latus</name>
    <name type="common">Fish tapeworm</name>
    <name type="synonym">Diphyllobothrium latum</name>
    <dbReference type="NCBI Taxonomy" id="60516"/>
    <lineage>
        <taxon>Eukaryota</taxon>
        <taxon>Metazoa</taxon>
        <taxon>Spiralia</taxon>
        <taxon>Lophotrochozoa</taxon>
        <taxon>Platyhelminthes</taxon>
        <taxon>Cestoda</taxon>
        <taxon>Eucestoda</taxon>
        <taxon>Diphyllobothriidea</taxon>
        <taxon>Diphyllobothriidae</taxon>
        <taxon>Dibothriocephalus</taxon>
    </lineage>
</organism>
<name>A0A3P7P0L2_DIBLA</name>
<dbReference type="InterPro" id="IPR052434">
    <property type="entry name" value="Tectonic-like_complex_comp"/>
</dbReference>
<dbReference type="GO" id="GO:0035869">
    <property type="term" value="C:ciliary transition zone"/>
    <property type="evidence" value="ECO:0007669"/>
    <property type="project" value="TreeGrafter"/>
</dbReference>
<reference evidence="1 2" key="1">
    <citation type="submission" date="2018-11" db="EMBL/GenBank/DDBJ databases">
        <authorList>
            <consortium name="Pathogen Informatics"/>
        </authorList>
    </citation>
    <scope>NUCLEOTIDE SEQUENCE [LARGE SCALE GENOMIC DNA]</scope>
</reference>
<gene>
    <name evidence="1" type="ORF">DILT_LOCUS9753</name>
</gene>
<dbReference type="OrthoDB" id="2162143at2759"/>
<protein>
    <submittedName>
        <fullName evidence="1">Uncharacterized protein</fullName>
    </submittedName>
</protein>
<dbReference type="Proteomes" id="UP000281553">
    <property type="component" value="Unassembled WGS sequence"/>
</dbReference>
<dbReference type="GO" id="GO:1905515">
    <property type="term" value="P:non-motile cilium assembly"/>
    <property type="evidence" value="ECO:0007669"/>
    <property type="project" value="TreeGrafter"/>
</dbReference>
<dbReference type="PANTHER" id="PTHR20837:SF0">
    <property type="entry name" value="COILED-COIL AND C2 DOMAIN-CONTAINING PROTEIN 2A"/>
    <property type="match status" value="1"/>
</dbReference>